<evidence type="ECO:0000313" key="4">
    <source>
        <dbReference type="Proteomes" id="UP000238479"/>
    </source>
</evidence>
<accession>A0A2P6S0E6</accession>
<dbReference type="GO" id="GO:0050832">
    <property type="term" value="P:defense response to fungus"/>
    <property type="evidence" value="ECO:0007669"/>
    <property type="project" value="TreeGrafter"/>
</dbReference>
<gene>
    <name evidence="3" type="ORF">RchiOBHm_Chr2g0152431</name>
</gene>
<protein>
    <submittedName>
        <fullName evidence="3">Putative NPR1/NIM1-like protein</fullName>
    </submittedName>
</protein>
<keyword evidence="4" id="KW-1185">Reference proteome</keyword>
<comment type="caution">
    <text evidence="3">The sequence shown here is derived from an EMBL/GenBank/DDBJ whole genome shotgun (WGS) entry which is preliminary data.</text>
</comment>
<dbReference type="InterPro" id="IPR044292">
    <property type="entry name" value="NPR"/>
</dbReference>
<feature type="domain" description="NPR1/NIM1-like C-terminal" evidence="2">
    <location>
        <begin position="1"/>
        <end position="151"/>
    </location>
</feature>
<dbReference type="GO" id="GO:0005634">
    <property type="term" value="C:nucleus"/>
    <property type="evidence" value="ECO:0007669"/>
    <property type="project" value="TreeGrafter"/>
</dbReference>
<proteinExistence type="predicted"/>
<feature type="region of interest" description="Disordered" evidence="1">
    <location>
        <begin position="51"/>
        <end position="72"/>
    </location>
</feature>
<dbReference type="GO" id="GO:0009862">
    <property type="term" value="P:systemic acquired resistance, salicylic acid mediated signaling pathway"/>
    <property type="evidence" value="ECO:0007669"/>
    <property type="project" value="InterPro"/>
</dbReference>
<dbReference type="PANTHER" id="PTHR46475">
    <property type="entry name" value="REGULATORY PROTEIN NPR3"/>
    <property type="match status" value="1"/>
</dbReference>
<evidence type="ECO:0000259" key="2">
    <source>
        <dbReference type="Pfam" id="PF12313"/>
    </source>
</evidence>
<evidence type="ECO:0000313" key="3">
    <source>
        <dbReference type="EMBL" id="PRQ52158.1"/>
    </source>
</evidence>
<dbReference type="STRING" id="74649.A0A2P6S0E6"/>
<dbReference type="EMBL" id="PDCK01000040">
    <property type="protein sequence ID" value="PRQ52158.1"/>
    <property type="molecule type" value="Genomic_DNA"/>
</dbReference>
<dbReference type="GO" id="GO:2000031">
    <property type="term" value="P:regulation of salicylic acid mediated signaling pathway"/>
    <property type="evidence" value="ECO:0007669"/>
    <property type="project" value="InterPro"/>
</dbReference>
<dbReference type="InterPro" id="IPR021094">
    <property type="entry name" value="NPR1/NIM1-like_C"/>
</dbReference>
<name>A0A2P6S0E6_ROSCH</name>
<dbReference type="Gramene" id="PRQ52158">
    <property type="protein sequence ID" value="PRQ52158"/>
    <property type="gene ID" value="RchiOBHm_Chr2g0152431"/>
</dbReference>
<reference evidence="3 4" key="1">
    <citation type="journal article" date="2018" name="Nat. Genet.">
        <title>The Rosa genome provides new insights in the design of modern roses.</title>
        <authorList>
            <person name="Bendahmane M."/>
        </authorList>
    </citation>
    <scope>NUCLEOTIDE SEQUENCE [LARGE SCALE GENOMIC DNA]</scope>
    <source>
        <strain evidence="4">cv. Old Blush</strain>
    </source>
</reference>
<dbReference type="GO" id="GO:0042742">
    <property type="term" value="P:defense response to bacterium"/>
    <property type="evidence" value="ECO:0007669"/>
    <property type="project" value="TreeGrafter"/>
</dbReference>
<dbReference type="OrthoDB" id="1878386at2759"/>
<dbReference type="GO" id="GO:2000022">
    <property type="term" value="P:regulation of jasmonic acid mediated signaling pathway"/>
    <property type="evidence" value="ECO:0007669"/>
    <property type="project" value="InterPro"/>
</dbReference>
<dbReference type="Pfam" id="PF12313">
    <property type="entry name" value="NPR1_like_C"/>
    <property type="match status" value="1"/>
</dbReference>
<dbReference type="AlphaFoldDB" id="A0A2P6S0E6"/>
<sequence length="155" mass="17973">MRRNSMAVNMSNTSQVIADDLNVRLDYFENRVAFARLLFPAEAKLAMEMADHPTSDSSGNLREVDLNETPSVRSERLHEKLRALIKTVDMGQRFSPHCSEVLDMFLDDETDMADYFLEKGTPEEEKNKKRMRFMELKDDIQKAFCRDVAENQGQF</sequence>
<dbReference type="Proteomes" id="UP000238479">
    <property type="component" value="Chromosome 2"/>
</dbReference>
<dbReference type="PANTHER" id="PTHR46475:SF7">
    <property type="entry name" value="REGULATORY PROTEIN, PUTATIVE-RELATED"/>
    <property type="match status" value="1"/>
</dbReference>
<dbReference type="OMA" id="INHKARR"/>
<organism evidence="3 4">
    <name type="scientific">Rosa chinensis</name>
    <name type="common">China rose</name>
    <dbReference type="NCBI Taxonomy" id="74649"/>
    <lineage>
        <taxon>Eukaryota</taxon>
        <taxon>Viridiplantae</taxon>
        <taxon>Streptophyta</taxon>
        <taxon>Embryophyta</taxon>
        <taxon>Tracheophyta</taxon>
        <taxon>Spermatophyta</taxon>
        <taxon>Magnoliopsida</taxon>
        <taxon>eudicotyledons</taxon>
        <taxon>Gunneridae</taxon>
        <taxon>Pentapetalae</taxon>
        <taxon>rosids</taxon>
        <taxon>fabids</taxon>
        <taxon>Rosales</taxon>
        <taxon>Rosaceae</taxon>
        <taxon>Rosoideae</taxon>
        <taxon>Rosoideae incertae sedis</taxon>
        <taxon>Rosa</taxon>
    </lineage>
</organism>
<evidence type="ECO:0000256" key="1">
    <source>
        <dbReference type="SAM" id="MobiDB-lite"/>
    </source>
</evidence>